<feature type="compositionally biased region" description="Polar residues" evidence="1">
    <location>
        <begin position="297"/>
        <end position="310"/>
    </location>
</feature>
<dbReference type="AlphaFoldDB" id="A0A517LME4"/>
<feature type="compositionally biased region" description="Polar residues" evidence="1">
    <location>
        <begin position="486"/>
        <end position="496"/>
    </location>
</feature>
<keyword evidence="2" id="KW-0812">Transmembrane</keyword>
<evidence type="ECO:0000256" key="2">
    <source>
        <dbReference type="SAM" id="Phobius"/>
    </source>
</evidence>
<reference evidence="3 4" key="1">
    <citation type="submission" date="2019-07" db="EMBL/GenBank/DDBJ databases">
        <title>Finished genome of Venturia effusa.</title>
        <authorList>
            <person name="Young C.A."/>
            <person name="Cox M.P."/>
            <person name="Ganley A.R.D."/>
            <person name="David W.J."/>
        </authorList>
    </citation>
    <scope>NUCLEOTIDE SEQUENCE [LARGE SCALE GENOMIC DNA]</scope>
    <source>
        <strain evidence="4">albino</strain>
    </source>
</reference>
<feature type="compositionally biased region" description="Low complexity" evidence="1">
    <location>
        <begin position="127"/>
        <end position="147"/>
    </location>
</feature>
<feature type="transmembrane region" description="Helical" evidence="2">
    <location>
        <begin position="771"/>
        <end position="789"/>
    </location>
</feature>
<feature type="region of interest" description="Disordered" evidence="1">
    <location>
        <begin position="1"/>
        <end position="115"/>
    </location>
</feature>
<evidence type="ECO:0000313" key="4">
    <source>
        <dbReference type="Proteomes" id="UP000316270"/>
    </source>
</evidence>
<feature type="compositionally biased region" description="Low complexity" evidence="1">
    <location>
        <begin position="595"/>
        <end position="623"/>
    </location>
</feature>
<feature type="compositionally biased region" description="Low complexity" evidence="1">
    <location>
        <begin position="357"/>
        <end position="373"/>
    </location>
</feature>
<feature type="compositionally biased region" description="Low complexity" evidence="1">
    <location>
        <begin position="662"/>
        <end position="678"/>
    </location>
</feature>
<organism evidence="3 4">
    <name type="scientific">Venturia effusa</name>
    <dbReference type="NCBI Taxonomy" id="50376"/>
    <lineage>
        <taxon>Eukaryota</taxon>
        <taxon>Fungi</taxon>
        <taxon>Dikarya</taxon>
        <taxon>Ascomycota</taxon>
        <taxon>Pezizomycotina</taxon>
        <taxon>Dothideomycetes</taxon>
        <taxon>Pleosporomycetidae</taxon>
        <taxon>Venturiales</taxon>
        <taxon>Venturiaceae</taxon>
        <taxon>Venturia</taxon>
    </lineage>
</organism>
<evidence type="ECO:0008006" key="5">
    <source>
        <dbReference type="Google" id="ProtNLM"/>
    </source>
</evidence>
<feature type="region of interest" description="Disordered" evidence="1">
    <location>
        <begin position="647"/>
        <end position="725"/>
    </location>
</feature>
<dbReference type="EMBL" id="CP042200">
    <property type="protein sequence ID" value="QDS76802.1"/>
    <property type="molecule type" value="Genomic_DNA"/>
</dbReference>
<dbReference type="OrthoDB" id="4153178at2759"/>
<dbReference type="STRING" id="50376.A0A517LME4"/>
<name>A0A517LME4_9PEZI</name>
<keyword evidence="4" id="KW-1185">Reference proteome</keyword>
<gene>
    <name evidence="3" type="ORF">FKW77_002512</name>
</gene>
<feature type="compositionally biased region" description="Low complexity" evidence="1">
    <location>
        <begin position="165"/>
        <end position="180"/>
    </location>
</feature>
<feature type="compositionally biased region" description="Low complexity" evidence="1">
    <location>
        <begin position="276"/>
        <end position="289"/>
    </location>
</feature>
<feature type="region of interest" description="Disordered" evidence="1">
    <location>
        <begin position="200"/>
        <end position="410"/>
    </location>
</feature>
<proteinExistence type="predicted"/>
<protein>
    <recommendedName>
        <fullName evidence="5">Serine-rich protein</fullName>
    </recommendedName>
</protein>
<feature type="compositionally biased region" description="Polar residues" evidence="1">
    <location>
        <begin position="712"/>
        <end position="725"/>
    </location>
</feature>
<dbReference type="Proteomes" id="UP000316270">
    <property type="component" value="Chromosome 16"/>
</dbReference>
<feature type="region of interest" description="Disordered" evidence="1">
    <location>
        <begin position="546"/>
        <end position="623"/>
    </location>
</feature>
<feature type="compositionally biased region" description="Basic and acidic residues" evidence="1">
    <location>
        <begin position="571"/>
        <end position="581"/>
    </location>
</feature>
<feature type="compositionally biased region" description="Low complexity" evidence="1">
    <location>
        <begin position="497"/>
        <end position="512"/>
    </location>
</feature>
<keyword evidence="2" id="KW-0472">Membrane</keyword>
<feature type="compositionally biased region" description="Polar residues" evidence="1">
    <location>
        <begin position="232"/>
        <end position="242"/>
    </location>
</feature>
<accession>A0A517LME4</accession>
<sequence length="860" mass="93155">MSNSRPRPVSKIPTLPPSSPKRQPLHQRSESQENASAPTIRFVSDADSDDVYGKSPFPIHPSQILYPRYPGHSNRVSVSDENANYASTKSTKPEALVPSALQTRKSNRVSTSTAASDLDASFDTYGSALSPSSSRFSSRTSPPTSLFADEDRDRTSTRLTPVLGRITSKQSSQSSSRSTIRPVIPSASNVRVQDVVKQLETTLATSPHSDRPISSASSRRHSRPASSTSTSNYVVISNSTHATPAPKSEPLNNPGDSLHSLLFPSPKLRHKPKGLSSPPRTSQSPTRIPNSPERVSKTPTRISQSPNRAPNSPKRAPKTPTRTSQSPGRAPNSPERAPKTPTRTSQSPTRAPHSPKRAPTTPPRTSQSPTRAPNSPKRAPTTLSHTPASPTHVPESPPTTPKTIAKRPSLESVAFSDISYSANVGRPRSASGPASPAHAVRAAIVTGAKLQYSVVRAPSANCSWAEVSRQAPTSTPRMNDGPSRPQAWSSRLSTIASESTRTTQSGSSSGYGYKPRRRTIGSVVSDGASEGMSSFEYGSGVLTGTESNISIPIPQPLFSPGRTNRPLPPAPRDEALGRDSDEREDTVGELYAHPLRQQRSFLSRFSPSSRPGSAESSMSSRSQLSFMGDLSWARRYYSGEQTIPARSLMDAPTESGDSIRLNTATSTSGNSGSPTSDTLPNALWRPRTRPRNDRIPRASVTRDSAITEVTEAESSSDSAQRSRATLSVSEMMYSPHLRRDRRTTNRYSAWAAPSFEEPFVRSLFGPVGRQLLLFALGFIMPPLWMLAAIMPLPRRPQAYADPEVLSDDAGMSEIASQAYPNSVIPSEVSLDEKRWQKARWWRRVNRFMSIVGLLVIGAVA</sequence>
<feature type="compositionally biased region" description="Polar residues" evidence="1">
    <location>
        <begin position="74"/>
        <end position="90"/>
    </location>
</feature>
<keyword evidence="2" id="KW-1133">Transmembrane helix</keyword>
<evidence type="ECO:0000313" key="3">
    <source>
        <dbReference type="EMBL" id="QDS76802.1"/>
    </source>
</evidence>
<feature type="region of interest" description="Disordered" evidence="1">
    <location>
        <begin position="468"/>
        <end position="518"/>
    </location>
</feature>
<feature type="region of interest" description="Disordered" evidence="1">
    <location>
        <begin position="127"/>
        <end position="185"/>
    </location>
</feature>
<evidence type="ECO:0000256" key="1">
    <source>
        <dbReference type="SAM" id="MobiDB-lite"/>
    </source>
</evidence>